<keyword evidence="1" id="KW-0812">Transmembrane</keyword>
<keyword evidence="1" id="KW-1133">Transmembrane helix</keyword>
<dbReference type="Proteomes" id="UP000663836">
    <property type="component" value="Unassembled WGS sequence"/>
</dbReference>
<dbReference type="Proteomes" id="UP000663854">
    <property type="component" value="Unassembled WGS sequence"/>
</dbReference>
<accession>A0A814QIX6</accession>
<name>A0A814QIX6_9BILA</name>
<dbReference type="EMBL" id="CAJNOL010002212">
    <property type="protein sequence ID" value="CAF1475840.1"/>
    <property type="molecule type" value="Genomic_DNA"/>
</dbReference>
<protein>
    <submittedName>
        <fullName evidence="2">Uncharacterized protein</fullName>
    </submittedName>
</protein>
<evidence type="ECO:0000313" key="3">
    <source>
        <dbReference type="EMBL" id="CAF1475840.1"/>
    </source>
</evidence>
<keyword evidence="1" id="KW-0472">Membrane</keyword>
<organism evidence="2 5">
    <name type="scientific">Rotaria sordida</name>
    <dbReference type="NCBI Taxonomy" id="392033"/>
    <lineage>
        <taxon>Eukaryota</taxon>
        <taxon>Metazoa</taxon>
        <taxon>Spiralia</taxon>
        <taxon>Gnathifera</taxon>
        <taxon>Rotifera</taxon>
        <taxon>Eurotatoria</taxon>
        <taxon>Bdelloidea</taxon>
        <taxon>Philodinida</taxon>
        <taxon>Philodinidae</taxon>
        <taxon>Rotaria</taxon>
    </lineage>
</organism>
<evidence type="ECO:0000313" key="6">
    <source>
        <dbReference type="Proteomes" id="UP000663870"/>
    </source>
</evidence>
<gene>
    <name evidence="4" type="ORF">JBS370_LOCUS16677</name>
    <name evidence="3" type="ORF">JXQ802_LOCUS39014</name>
    <name evidence="2" type="ORF">PYM288_LOCUS20696</name>
</gene>
<dbReference type="EMBL" id="CAJOBD010001696">
    <property type="protein sequence ID" value="CAF3824655.1"/>
    <property type="molecule type" value="Genomic_DNA"/>
</dbReference>
<sequence length="132" mass="15161">MIDLIAAYLVLIVIILLFIIIFLTFYIIYEHRKKTIIPLNKDNIVLPLLTLKTNKQSNSNHSNSAIFSSIPNKRTMKRIRHRPPTLFIRTQNSQGFLLSNGDLSSSLSIHNKKLTQQNINSTIDQTTIHFDS</sequence>
<evidence type="ECO:0000313" key="4">
    <source>
        <dbReference type="EMBL" id="CAF3824655.1"/>
    </source>
</evidence>
<proteinExistence type="predicted"/>
<comment type="caution">
    <text evidence="2">The sequence shown here is derived from an EMBL/GenBank/DDBJ whole genome shotgun (WGS) entry which is preliminary data.</text>
</comment>
<reference evidence="2" key="1">
    <citation type="submission" date="2021-02" db="EMBL/GenBank/DDBJ databases">
        <authorList>
            <person name="Nowell W R."/>
        </authorList>
    </citation>
    <scope>NUCLEOTIDE SEQUENCE</scope>
</reference>
<evidence type="ECO:0000313" key="5">
    <source>
        <dbReference type="Proteomes" id="UP000663854"/>
    </source>
</evidence>
<feature type="transmembrane region" description="Helical" evidence="1">
    <location>
        <begin position="6"/>
        <end position="29"/>
    </location>
</feature>
<dbReference type="AlphaFoldDB" id="A0A814QIX6"/>
<dbReference type="EMBL" id="CAJNOH010000773">
    <property type="protein sequence ID" value="CAF1120947.1"/>
    <property type="molecule type" value="Genomic_DNA"/>
</dbReference>
<evidence type="ECO:0000256" key="1">
    <source>
        <dbReference type="SAM" id="Phobius"/>
    </source>
</evidence>
<dbReference type="Proteomes" id="UP000663870">
    <property type="component" value="Unassembled WGS sequence"/>
</dbReference>
<evidence type="ECO:0000313" key="2">
    <source>
        <dbReference type="EMBL" id="CAF1120947.1"/>
    </source>
</evidence>
<keyword evidence="6" id="KW-1185">Reference proteome</keyword>